<dbReference type="NCBIfam" id="TIGR00350">
    <property type="entry name" value="lytR_cpsA_psr"/>
    <property type="match status" value="1"/>
</dbReference>
<keyword evidence="3" id="KW-0472">Membrane</keyword>
<gene>
    <name evidence="5" type="ORF">P4R38_01085</name>
</gene>
<feature type="transmembrane region" description="Helical" evidence="3">
    <location>
        <begin position="105"/>
        <end position="125"/>
    </location>
</feature>
<keyword evidence="3" id="KW-0812">Transmembrane</keyword>
<feature type="region of interest" description="Disordered" evidence="2">
    <location>
        <begin position="1"/>
        <end position="33"/>
    </location>
</feature>
<dbReference type="Gene3D" id="3.40.630.190">
    <property type="entry name" value="LCP protein"/>
    <property type="match status" value="1"/>
</dbReference>
<dbReference type="PANTHER" id="PTHR33392:SF6">
    <property type="entry name" value="POLYISOPRENYL-TEICHOIC ACID--PEPTIDOGLYCAN TEICHOIC ACID TRANSFERASE TAGU"/>
    <property type="match status" value="1"/>
</dbReference>
<evidence type="ECO:0000256" key="2">
    <source>
        <dbReference type="SAM" id="MobiDB-lite"/>
    </source>
</evidence>
<evidence type="ECO:0000313" key="5">
    <source>
        <dbReference type="EMBL" id="MDF8262836.1"/>
    </source>
</evidence>
<feature type="domain" description="Cell envelope-related transcriptional attenuator" evidence="4">
    <location>
        <begin position="220"/>
        <end position="408"/>
    </location>
</feature>
<feature type="compositionally biased region" description="Basic and acidic residues" evidence="2">
    <location>
        <begin position="8"/>
        <end position="22"/>
    </location>
</feature>
<feature type="region of interest" description="Disordered" evidence="2">
    <location>
        <begin position="483"/>
        <end position="544"/>
    </location>
</feature>
<organism evidence="5 6">
    <name type="scientific">Luteipulveratus flavus</name>
    <dbReference type="NCBI Taxonomy" id="3031728"/>
    <lineage>
        <taxon>Bacteria</taxon>
        <taxon>Bacillati</taxon>
        <taxon>Actinomycetota</taxon>
        <taxon>Actinomycetes</taxon>
        <taxon>Micrococcales</taxon>
        <taxon>Dermacoccaceae</taxon>
        <taxon>Luteipulveratus</taxon>
    </lineage>
</organism>
<evidence type="ECO:0000256" key="3">
    <source>
        <dbReference type="SAM" id="Phobius"/>
    </source>
</evidence>
<dbReference type="InterPro" id="IPR050922">
    <property type="entry name" value="LytR/CpsA/Psr_CW_biosynth"/>
</dbReference>
<dbReference type="Proteomes" id="UP001528912">
    <property type="component" value="Unassembled WGS sequence"/>
</dbReference>
<dbReference type="PANTHER" id="PTHR33392">
    <property type="entry name" value="POLYISOPRENYL-TEICHOIC ACID--PEPTIDOGLYCAN TEICHOIC ACID TRANSFERASE TAGU"/>
    <property type="match status" value="1"/>
</dbReference>
<evidence type="ECO:0000256" key="1">
    <source>
        <dbReference type="ARBA" id="ARBA00006068"/>
    </source>
</evidence>
<name>A0ABT6C2H3_9MICO</name>
<feature type="transmembrane region" description="Helical" evidence="3">
    <location>
        <begin position="70"/>
        <end position="93"/>
    </location>
</feature>
<keyword evidence="6" id="KW-1185">Reference proteome</keyword>
<feature type="transmembrane region" description="Helical" evidence="3">
    <location>
        <begin position="145"/>
        <end position="167"/>
    </location>
</feature>
<protein>
    <submittedName>
        <fullName evidence="5">LCP family protein</fullName>
    </submittedName>
</protein>
<evidence type="ECO:0000313" key="6">
    <source>
        <dbReference type="Proteomes" id="UP001528912"/>
    </source>
</evidence>
<dbReference type="Pfam" id="PF03816">
    <property type="entry name" value="LytR_cpsA_psr"/>
    <property type="match status" value="1"/>
</dbReference>
<dbReference type="RefSeq" id="WP_277190616.1">
    <property type="nucleotide sequence ID" value="NZ_JAROAV010000004.1"/>
</dbReference>
<feature type="compositionally biased region" description="Low complexity" evidence="2">
    <location>
        <begin position="523"/>
        <end position="544"/>
    </location>
</feature>
<dbReference type="InterPro" id="IPR004474">
    <property type="entry name" value="LytR_CpsA_psr"/>
</dbReference>
<proteinExistence type="inferred from homology"/>
<accession>A0ABT6C2H3</accession>
<feature type="compositionally biased region" description="Low complexity" evidence="2">
    <location>
        <begin position="487"/>
        <end position="500"/>
    </location>
</feature>
<keyword evidence="3" id="KW-1133">Transmembrane helix</keyword>
<reference evidence="5 6" key="1">
    <citation type="submission" date="2023-03" db="EMBL/GenBank/DDBJ databases">
        <title>YIM 133296 draft genome.</title>
        <authorList>
            <person name="Xiong L."/>
        </authorList>
    </citation>
    <scope>NUCLEOTIDE SEQUENCE [LARGE SCALE GENOMIC DNA]</scope>
    <source>
        <strain evidence="5 6">YIM 133296</strain>
    </source>
</reference>
<comment type="similarity">
    <text evidence="1">Belongs to the LytR/CpsA/Psr (LCP) family.</text>
</comment>
<dbReference type="EMBL" id="JAROAV010000004">
    <property type="protein sequence ID" value="MDF8262836.1"/>
    <property type="molecule type" value="Genomic_DNA"/>
</dbReference>
<comment type="caution">
    <text evidence="5">The sequence shown here is derived from an EMBL/GenBank/DDBJ whole genome shotgun (WGS) entry which is preliminary data.</text>
</comment>
<sequence length="544" mass="58184">MTNGAYEALRRQPRDGSERADESDSGQLLTRSQMRGRRTHEVRRALGLTALSTVFPGLGLIFTRRHRFGFVLLAGAALSALVMAYFVANGGILTAATQLLSKKGLLALLAAFLIGGILWVFGIMLTARETSRRGWGAKARWLQRVFTLVMCLVVAVPAARATQYVLITQDTFGSMFQDRFTGRGHDVAGPGGGANPWKDVPRVNILLLGSDAGLDRVGVRTDSMMVVSIDTRTGDSVLISIPRNLQKVPFPEDNPLHEVWPDGFDCGIDCQMDAVWQQAASDHKDLYPADEKYPGWNTTREVIEEVVGLQMNYSVVINLQGFQQLVDAMGGVTMTVPEGPSGKGIAIGGVIKNGHIVKGSITGYVEPGTRKLTGREALWYSRSRAEDPTGDNGRMKRQQCMVNALVDQTNPAQMLAKFPAIMQVAKKNILLDVPQDDLSAFSELVTKMKKGHMRSVHLGTPVINTAKPNFTKIRSLVDQAINPPAPAASTETAAPTAGSTDGATPGATDGATPGETPTDETSSEPTGSSSSSTNGAISSTAGSC</sequence>
<evidence type="ECO:0000259" key="4">
    <source>
        <dbReference type="Pfam" id="PF03816"/>
    </source>
</evidence>